<proteinExistence type="predicted"/>
<feature type="region of interest" description="Disordered" evidence="1">
    <location>
        <begin position="1"/>
        <end position="102"/>
    </location>
</feature>
<comment type="caution">
    <text evidence="2">The sequence shown here is derived from an EMBL/GenBank/DDBJ whole genome shotgun (WGS) entry which is preliminary data.</text>
</comment>
<feature type="compositionally biased region" description="Basic residues" evidence="1">
    <location>
        <begin position="1"/>
        <end position="10"/>
    </location>
</feature>
<sequence>MGRNKERRTTKKQDQQKGRNPETGERRHWKHIQGSREPARKNPEQFTKNRGTNEEEKKQTGKTDTNRGREANRGRRREPTIREHRQSVKIRKKQRGEGVRSN</sequence>
<feature type="compositionally biased region" description="Basic and acidic residues" evidence="1">
    <location>
        <begin position="51"/>
        <end position="86"/>
    </location>
</feature>
<accession>A0AAD6Q0G7</accession>
<dbReference type="Proteomes" id="UP001164929">
    <property type="component" value="Chromosome 13"/>
</dbReference>
<feature type="compositionally biased region" description="Basic and acidic residues" evidence="1">
    <location>
        <begin position="11"/>
        <end position="26"/>
    </location>
</feature>
<gene>
    <name evidence="2" type="ORF">NC653_030670</name>
</gene>
<organism evidence="2 3">
    <name type="scientific">Populus alba x Populus x berolinensis</name>
    <dbReference type="NCBI Taxonomy" id="444605"/>
    <lineage>
        <taxon>Eukaryota</taxon>
        <taxon>Viridiplantae</taxon>
        <taxon>Streptophyta</taxon>
        <taxon>Embryophyta</taxon>
        <taxon>Tracheophyta</taxon>
        <taxon>Spermatophyta</taxon>
        <taxon>Magnoliopsida</taxon>
        <taxon>eudicotyledons</taxon>
        <taxon>Gunneridae</taxon>
        <taxon>Pentapetalae</taxon>
        <taxon>rosids</taxon>
        <taxon>fabids</taxon>
        <taxon>Malpighiales</taxon>
        <taxon>Salicaceae</taxon>
        <taxon>Saliceae</taxon>
        <taxon>Populus</taxon>
    </lineage>
</organism>
<evidence type="ECO:0000256" key="1">
    <source>
        <dbReference type="SAM" id="MobiDB-lite"/>
    </source>
</evidence>
<dbReference type="EMBL" id="JAQIZT010000013">
    <property type="protein sequence ID" value="KAJ6974619.1"/>
    <property type="molecule type" value="Genomic_DNA"/>
</dbReference>
<evidence type="ECO:0000313" key="3">
    <source>
        <dbReference type="Proteomes" id="UP001164929"/>
    </source>
</evidence>
<protein>
    <submittedName>
        <fullName evidence="2">Uncharacterized protein</fullName>
    </submittedName>
</protein>
<dbReference type="AlphaFoldDB" id="A0AAD6Q0G7"/>
<name>A0AAD6Q0G7_9ROSI</name>
<evidence type="ECO:0000313" key="2">
    <source>
        <dbReference type="EMBL" id="KAJ6974619.1"/>
    </source>
</evidence>
<keyword evidence="3" id="KW-1185">Reference proteome</keyword>
<reference evidence="2" key="1">
    <citation type="journal article" date="2023" name="Mol. Ecol. Resour.">
        <title>Chromosome-level genome assembly of a triploid poplar Populus alba 'Berolinensis'.</title>
        <authorList>
            <person name="Chen S."/>
            <person name="Yu Y."/>
            <person name="Wang X."/>
            <person name="Wang S."/>
            <person name="Zhang T."/>
            <person name="Zhou Y."/>
            <person name="He R."/>
            <person name="Meng N."/>
            <person name="Wang Y."/>
            <person name="Liu W."/>
            <person name="Liu Z."/>
            <person name="Liu J."/>
            <person name="Guo Q."/>
            <person name="Huang H."/>
            <person name="Sederoff R.R."/>
            <person name="Wang G."/>
            <person name="Qu G."/>
            <person name="Chen S."/>
        </authorList>
    </citation>
    <scope>NUCLEOTIDE SEQUENCE</scope>
    <source>
        <strain evidence="2">SC-2020</strain>
    </source>
</reference>